<dbReference type="PANTHER" id="PTHR12878">
    <property type="entry name" value="NADH-UBIQUINONE OXIDOREDUCTASE B8 SUBUNIT"/>
    <property type="match status" value="1"/>
</dbReference>
<dbReference type="AlphaFoldDB" id="A0AAV5R364"/>
<evidence type="ECO:0000313" key="12">
    <source>
        <dbReference type="Proteomes" id="UP001378960"/>
    </source>
</evidence>
<comment type="function">
    <text evidence="1">Accessory subunit of the mitochondrial membrane respiratory chain NADH dehydrogenase (Complex I), that is believed not to be involved in catalysis. Complex I functions in the transfer of electrons from NADH to the respiratory chain. The immediate electron acceptor for the enzyme is believed to be ubiquinone.</text>
</comment>
<evidence type="ECO:0000256" key="7">
    <source>
        <dbReference type="ARBA" id="ARBA00022982"/>
    </source>
</evidence>
<keyword evidence="9" id="KW-0472">Membrane</keyword>
<evidence type="ECO:0000256" key="6">
    <source>
        <dbReference type="ARBA" id="ARBA00022792"/>
    </source>
</evidence>
<evidence type="ECO:0000259" key="10">
    <source>
        <dbReference type="SMART" id="SM00916"/>
    </source>
</evidence>
<evidence type="ECO:0000256" key="2">
    <source>
        <dbReference type="ARBA" id="ARBA00004443"/>
    </source>
</evidence>
<accession>A0AAV5R364</accession>
<keyword evidence="8" id="KW-0496">Mitochondrion</keyword>
<keyword evidence="12" id="KW-1185">Reference proteome</keyword>
<protein>
    <recommendedName>
        <fullName evidence="10">Ribosomal protein/NADH dehydrogenase domain-containing protein</fullName>
    </recommendedName>
</protein>
<dbReference type="PANTHER" id="PTHR12878:SF0">
    <property type="entry name" value="NADH DEHYDROGENASE [UBIQUINONE] 1 ALPHA SUBCOMPLEX SUBUNIT 2"/>
    <property type="match status" value="1"/>
</dbReference>
<evidence type="ECO:0000256" key="1">
    <source>
        <dbReference type="ARBA" id="ARBA00003195"/>
    </source>
</evidence>
<keyword evidence="7" id="KW-0249">Electron transport</keyword>
<evidence type="ECO:0000256" key="5">
    <source>
        <dbReference type="ARBA" id="ARBA00022660"/>
    </source>
</evidence>
<comment type="caution">
    <text evidence="11">The sequence shown here is derived from an EMBL/GenBank/DDBJ whole genome shotgun (WGS) entry which is preliminary data.</text>
</comment>
<evidence type="ECO:0000313" key="11">
    <source>
        <dbReference type="EMBL" id="GMM45447.1"/>
    </source>
</evidence>
<reference evidence="11 12" key="1">
    <citation type="journal article" date="2023" name="Elife">
        <title>Identification of key yeast species and microbe-microbe interactions impacting larval growth of Drosophila in the wild.</title>
        <authorList>
            <person name="Mure A."/>
            <person name="Sugiura Y."/>
            <person name="Maeda R."/>
            <person name="Honda K."/>
            <person name="Sakurai N."/>
            <person name="Takahashi Y."/>
            <person name="Watada M."/>
            <person name="Katoh T."/>
            <person name="Gotoh A."/>
            <person name="Gotoh Y."/>
            <person name="Taniguchi I."/>
            <person name="Nakamura K."/>
            <person name="Hayashi T."/>
            <person name="Katayama T."/>
            <person name="Uemura T."/>
            <person name="Hattori Y."/>
        </authorList>
    </citation>
    <scope>NUCLEOTIDE SEQUENCE [LARGE SCALE GENOMIC DNA]</scope>
    <source>
        <strain evidence="11 12">PK-24</strain>
    </source>
</reference>
<dbReference type="GO" id="GO:0005743">
    <property type="term" value="C:mitochondrial inner membrane"/>
    <property type="evidence" value="ECO:0007669"/>
    <property type="project" value="UniProtKB-SubCell"/>
</dbReference>
<keyword evidence="5" id="KW-0679">Respiratory chain</keyword>
<proteinExistence type="inferred from homology"/>
<evidence type="ECO:0000256" key="3">
    <source>
        <dbReference type="ARBA" id="ARBA00008939"/>
    </source>
</evidence>
<comment type="subcellular location">
    <subcellularLocation>
        <location evidence="2">Mitochondrion inner membrane</location>
        <topology evidence="2">Peripheral membrane protein</topology>
        <orientation evidence="2">Matrix side</orientation>
    </subcellularLocation>
</comment>
<dbReference type="SUPFAM" id="SSF52833">
    <property type="entry name" value="Thioredoxin-like"/>
    <property type="match status" value="1"/>
</dbReference>
<evidence type="ECO:0000256" key="4">
    <source>
        <dbReference type="ARBA" id="ARBA00022448"/>
    </source>
</evidence>
<dbReference type="Pfam" id="PF05047">
    <property type="entry name" value="L51_S25_CI-B8"/>
    <property type="match status" value="1"/>
</dbReference>
<dbReference type="EMBL" id="BTGB01000002">
    <property type="protein sequence ID" value="GMM45447.1"/>
    <property type="molecule type" value="Genomic_DNA"/>
</dbReference>
<dbReference type="InterPro" id="IPR036249">
    <property type="entry name" value="Thioredoxin-like_sf"/>
</dbReference>
<name>A0AAV5R364_PICKL</name>
<sequence length="81" mass="9016">MISAAIRELRFILPTTSSTLKKFIVEVYPQIKSQNPHLNVLVRESQGVKPTIVARLDKGVEVVKHVDGFSNAELKAFLSNP</sequence>
<evidence type="ECO:0000256" key="9">
    <source>
        <dbReference type="ARBA" id="ARBA00023136"/>
    </source>
</evidence>
<comment type="similarity">
    <text evidence="3">Belongs to the complex I NDUFA2 subunit family.</text>
</comment>
<dbReference type="Proteomes" id="UP001378960">
    <property type="component" value="Unassembled WGS sequence"/>
</dbReference>
<dbReference type="Gene3D" id="3.40.30.10">
    <property type="entry name" value="Glutaredoxin"/>
    <property type="match status" value="1"/>
</dbReference>
<evidence type="ECO:0000256" key="8">
    <source>
        <dbReference type="ARBA" id="ARBA00023128"/>
    </source>
</evidence>
<keyword evidence="6" id="KW-0999">Mitochondrion inner membrane</keyword>
<keyword evidence="4" id="KW-0813">Transport</keyword>
<gene>
    <name evidence="11" type="ORF">DAPK24_020220</name>
</gene>
<dbReference type="InterPro" id="IPR016464">
    <property type="entry name" value="NADH_Ub_cplx-1_asu_su-2"/>
</dbReference>
<feature type="domain" description="Ribosomal protein/NADH dehydrogenase" evidence="10">
    <location>
        <begin position="16"/>
        <end position="80"/>
    </location>
</feature>
<dbReference type="SMART" id="SM00916">
    <property type="entry name" value="L51_S25_CI-B8"/>
    <property type="match status" value="1"/>
</dbReference>
<dbReference type="InterPro" id="IPR007741">
    <property type="entry name" value="Ribosomal_mL43/mS25/NADH_DH"/>
</dbReference>
<organism evidence="11 12">
    <name type="scientific">Pichia kluyveri</name>
    <name type="common">Yeast</name>
    <dbReference type="NCBI Taxonomy" id="36015"/>
    <lineage>
        <taxon>Eukaryota</taxon>
        <taxon>Fungi</taxon>
        <taxon>Dikarya</taxon>
        <taxon>Ascomycota</taxon>
        <taxon>Saccharomycotina</taxon>
        <taxon>Pichiomycetes</taxon>
        <taxon>Pichiales</taxon>
        <taxon>Pichiaceae</taxon>
        <taxon>Pichia</taxon>
    </lineage>
</organism>